<dbReference type="InterPro" id="IPR015856">
    <property type="entry name" value="ABC_transpr_CbiO/EcfA_su"/>
</dbReference>
<dbReference type="PANTHER" id="PTHR43553">
    <property type="entry name" value="HEAVY METAL TRANSPORTER"/>
    <property type="match status" value="1"/>
</dbReference>
<dbReference type="EMBL" id="JYIY01000073">
    <property type="protein sequence ID" value="KJL36600.1"/>
    <property type="molecule type" value="Genomic_DNA"/>
</dbReference>
<dbReference type="AlphaFoldDB" id="A0A0F0LWC4"/>
<gene>
    <name evidence="7" type="primary">ykoD_2</name>
    <name evidence="7" type="ORF">RR49_01613</name>
</gene>
<dbReference type="GO" id="GO:0005524">
    <property type="term" value="F:ATP binding"/>
    <property type="evidence" value="ECO:0007669"/>
    <property type="project" value="UniProtKB-KW"/>
</dbReference>
<dbReference type="GO" id="GO:0016887">
    <property type="term" value="F:ATP hydrolysis activity"/>
    <property type="evidence" value="ECO:0007669"/>
    <property type="project" value="InterPro"/>
</dbReference>
<keyword evidence="4 7" id="KW-0067">ATP-binding</keyword>
<dbReference type="SMART" id="SM00382">
    <property type="entry name" value="AAA"/>
    <property type="match status" value="2"/>
</dbReference>
<reference evidence="7 8" key="1">
    <citation type="submission" date="2015-02" db="EMBL/GenBank/DDBJ databases">
        <title>Draft genome sequences of ten Microbacterium spp. with emphasis on heavy metal contaminated environments.</title>
        <authorList>
            <person name="Corretto E."/>
        </authorList>
    </citation>
    <scope>NUCLEOTIDE SEQUENCE [LARGE SCALE GENOMIC DNA]</scope>
    <source>
        <strain evidence="7 8">DSM 18659</strain>
    </source>
</reference>
<dbReference type="InterPro" id="IPR003439">
    <property type="entry name" value="ABC_transporter-like_ATP-bd"/>
</dbReference>
<feature type="domain" description="ABC transporter" evidence="6">
    <location>
        <begin position="16"/>
        <end position="257"/>
    </location>
</feature>
<dbReference type="InterPro" id="IPR003593">
    <property type="entry name" value="AAA+_ATPase"/>
</dbReference>
<comment type="caution">
    <text evidence="7">The sequence shown here is derived from an EMBL/GenBank/DDBJ whole genome shotgun (WGS) entry which is preliminary data.</text>
</comment>
<dbReference type="Pfam" id="PF00005">
    <property type="entry name" value="ABC_tran"/>
    <property type="match status" value="2"/>
</dbReference>
<dbReference type="GO" id="GO:0043190">
    <property type="term" value="C:ATP-binding cassette (ABC) transporter complex"/>
    <property type="evidence" value="ECO:0007669"/>
    <property type="project" value="TreeGrafter"/>
</dbReference>
<dbReference type="EC" id="3.6.3.-" evidence="7"/>
<dbReference type="InterPro" id="IPR050095">
    <property type="entry name" value="ECF_ABC_transporter_ATP-bd"/>
</dbReference>
<evidence type="ECO:0000313" key="8">
    <source>
        <dbReference type="Proteomes" id="UP000033451"/>
    </source>
</evidence>
<keyword evidence="7" id="KW-0378">Hydrolase</keyword>
<feature type="compositionally biased region" description="Low complexity" evidence="5">
    <location>
        <begin position="298"/>
        <end position="317"/>
    </location>
</feature>
<dbReference type="PROSITE" id="PS00211">
    <property type="entry name" value="ABC_TRANSPORTER_1"/>
    <property type="match status" value="1"/>
</dbReference>
<evidence type="ECO:0000256" key="2">
    <source>
        <dbReference type="ARBA" id="ARBA00022448"/>
    </source>
</evidence>
<evidence type="ECO:0000256" key="3">
    <source>
        <dbReference type="ARBA" id="ARBA00022741"/>
    </source>
</evidence>
<dbReference type="RefSeq" id="WP_045247533.1">
    <property type="nucleotide sequence ID" value="NZ_JYIY01000073.1"/>
</dbReference>
<accession>A0A0F0LWC4</accession>
<evidence type="ECO:0000256" key="1">
    <source>
        <dbReference type="ARBA" id="ARBA00005417"/>
    </source>
</evidence>
<evidence type="ECO:0000256" key="5">
    <source>
        <dbReference type="SAM" id="MobiDB-lite"/>
    </source>
</evidence>
<comment type="similarity">
    <text evidence="1">Belongs to the ABC transporter superfamily.</text>
</comment>
<name>A0A0F0LWC4_9MICO</name>
<sequence>MLTSVGRGLVSPAPVIHANGVAVRHIDADTPVPAGASLSAHPGEVVLLLGPSGSGKSTFALTLNGLIPHHLDAEVTGDVVIGDAAASASTVAELSSRVALVFQDPDAQIVTARVRDEVAFGPENLRVPLAEIATRVEAALRRLDLWERRDDDPDILSGGGRQRLAIAAALAMGTPAIVLDEPTANLDPAGAAEVFAALRDLASAGDHAIVVIEHDLDELVEVAHRVVVLDATGRTVADGSVDDVLRARAAELDALGVWLPAVTLAALRLQRAGVPIERMPLTAAELRAAVAAAPPIDATADAPSSSAARTPADASRTSPAANAVEVSGLTLRHGRDEVLHDVSLTIAAGEFVAIVGPNGAGKTTLAQAIAGVRRTPRGTVHVRGADVARRRTTRRIGFVFQNPEHQFVAPTVREELAYSLRGRSAAEVAERVDAMLERFDLTAHATRHPFLLSGGQKRRLSVATALIGGADVLVLDEPTYGQDRARADELLRLLGDLHAQGTTVVVVTHDMQVVAEHAERVLVIERGRVIADASPAVLFADEPLVRRARLRVPPLRVAFADLPGQPALSGVMRLADLDAVRGTTVAG</sequence>
<dbReference type="GO" id="GO:0042626">
    <property type="term" value="F:ATPase-coupled transmembrane transporter activity"/>
    <property type="evidence" value="ECO:0007669"/>
    <property type="project" value="TreeGrafter"/>
</dbReference>
<dbReference type="PATRIC" id="fig|400772.4.peg.1633"/>
<dbReference type="SUPFAM" id="SSF52540">
    <property type="entry name" value="P-loop containing nucleoside triphosphate hydrolases"/>
    <property type="match status" value="2"/>
</dbReference>
<feature type="domain" description="ABC transporter" evidence="6">
    <location>
        <begin position="324"/>
        <end position="551"/>
    </location>
</feature>
<keyword evidence="8" id="KW-1185">Reference proteome</keyword>
<organism evidence="7 8">
    <name type="scientific">Microbacterium ginsengisoli</name>
    <dbReference type="NCBI Taxonomy" id="400772"/>
    <lineage>
        <taxon>Bacteria</taxon>
        <taxon>Bacillati</taxon>
        <taxon>Actinomycetota</taxon>
        <taxon>Actinomycetes</taxon>
        <taxon>Micrococcales</taxon>
        <taxon>Microbacteriaceae</taxon>
        <taxon>Microbacterium</taxon>
    </lineage>
</organism>
<feature type="region of interest" description="Disordered" evidence="5">
    <location>
        <begin position="298"/>
        <end position="321"/>
    </location>
</feature>
<keyword evidence="3" id="KW-0547">Nucleotide-binding</keyword>
<dbReference type="PROSITE" id="PS50893">
    <property type="entry name" value="ABC_TRANSPORTER_2"/>
    <property type="match status" value="2"/>
</dbReference>
<dbReference type="Proteomes" id="UP000033451">
    <property type="component" value="Unassembled WGS sequence"/>
</dbReference>
<evidence type="ECO:0000313" key="7">
    <source>
        <dbReference type="EMBL" id="KJL36600.1"/>
    </source>
</evidence>
<evidence type="ECO:0000256" key="4">
    <source>
        <dbReference type="ARBA" id="ARBA00022840"/>
    </source>
</evidence>
<dbReference type="Gene3D" id="3.40.50.300">
    <property type="entry name" value="P-loop containing nucleotide triphosphate hydrolases"/>
    <property type="match status" value="2"/>
</dbReference>
<dbReference type="CDD" id="cd03225">
    <property type="entry name" value="ABC_cobalt_CbiO_domain1"/>
    <property type="match status" value="2"/>
</dbReference>
<dbReference type="PANTHER" id="PTHR43553:SF19">
    <property type="entry name" value="HMP_THIAMINE IMPORT ATP-BINDING PROTEIN YKOD-RELATED"/>
    <property type="match status" value="1"/>
</dbReference>
<dbReference type="InterPro" id="IPR017871">
    <property type="entry name" value="ABC_transporter-like_CS"/>
</dbReference>
<dbReference type="NCBIfam" id="NF010167">
    <property type="entry name" value="PRK13648.1"/>
    <property type="match status" value="2"/>
</dbReference>
<keyword evidence="2" id="KW-0813">Transport</keyword>
<dbReference type="OrthoDB" id="501320at2"/>
<protein>
    <submittedName>
        <fullName evidence="7">Putative HMP/thiamine import ATP-binding protein YkoD</fullName>
        <ecNumber evidence="7">3.6.3.-</ecNumber>
    </submittedName>
</protein>
<proteinExistence type="inferred from homology"/>
<dbReference type="InterPro" id="IPR027417">
    <property type="entry name" value="P-loop_NTPase"/>
</dbReference>
<dbReference type="STRING" id="400772.RR49_01613"/>
<evidence type="ECO:0000259" key="6">
    <source>
        <dbReference type="PROSITE" id="PS50893"/>
    </source>
</evidence>